<dbReference type="GO" id="GO:0005666">
    <property type="term" value="C:RNA polymerase III complex"/>
    <property type="evidence" value="ECO:0007669"/>
    <property type="project" value="TreeGrafter"/>
</dbReference>
<dbReference type="GO" id="GO:0042797">
    <property type="term" value="P:tRNA transcription by RNA polymerase III"/>
    <property type="evidence" value="ECO:0007669"/>
    <property type="project" value="TreeGrafter"/>
</dbReference>
<name>A0A8R1IIG3_CAEJA</name>
<dbReference type="EnsemblMetazoa" id="CJA32014a.1">
    <property type="protein sequence ID" value="CJA32014a.1"/>
    <property type="gene ID" value="WBGene00207861"/>
</dbReference>
<dbReference type="PANTHER" id="PTHR12069">
    <property type="entry name" value="DNA-DIRECTED RNA POLYMERASES III 80 KDA POLYPEPTIDE RNA POLYMERASE III SUBUNIT 5"/>
    <property type="match status" value="1"/>
</dbReference>
<dbReference type="AlphaFoldDB" id="A0A8R1IIG3"/>
<organism evidence="1 2">
    <name type="scientific">Caenorhabditis japonica</name>
    <dbReference type="NCBI Taxonomy" id="281687"/>
    <lineage>
        <taxon>Eukaryota</taxon>
        <taxon>Metazoa</taxon>
        <taxon>Ecdysozoa</taxon>
        <taxon>Nematoda</taxon>
        <taxon>Chromadorea</taxon>
        <taxon>Rhabditida</taxon>
        <taxon>Rhabditina</taxon>
        <taxon>Rhabditomorpha</taxon>
        <taxon>Rhabditoidea</taxon>
        <taxon>Rhabditidae</taxon>
        <taxon>Peloderinae</taxon>
        <taxon>Caenorhabditis</taxon>
    </lineage>
</organism>
<reference evidence="2" key="1">
    <citation type="submission" date="2010-08" db="EMBL/GenBank/DDBJ databases">
        <authorList>
            <consortium name="Caenorhabditis japonica Sequencing Consortium"/>
            <person name="Wilson R.K."/>
        </authorList>
    </citation>
    <scope>NUCLEOTIDE SEQUENCE [LARGE SCALE GENOMIC DNA]</scope>
    <source>
        <strain evidence="2">DF5081</strain>
    </source>
</reference>
<dbReference type="Pfam" id="PF04801">
    <property type="entry name" value="RPC5"/>
    <property type="match status" value="1"/>
</dbReference>
<evidence type="ECO:0000313" key="1">
    <source>
        <dbReference type="EnsemblMetazoa" id="CJA32014a.1"/>
    </source>
</evidence>
<reference evidence="1" key="2">
    <citation type="submission" date="2022-06" db="UniProtKB">
        <authorList>
            <consortium name="EnsemblMetazoa"/>
        </authorList>
    </citation>
    <scope>IDENTIFICATION</scope>
    <source>
        <strain evidence="1">DF5081</strain>
    </source>
</reference>
<dbReference type="PANTHER" id="PTHR12069:SF0">
    <property type="entry name" value="DNA-DIRECTED RNA POLYMERASE III SUBUNIT RPC5"/>
    <property type="match status" value="1"/>
</dbReference>
<accession>A0A8R1IIG3</accession>
<sequence length="115" mass="13745">MGLFMRKKTTDLYRAELWRNARNLALCLIDGGHRVTRLTLITCFKLNEKDADEVLSTFGVRCETTRSWKLRIERDDEFLKNPSMQNHIVAEKERWIEQFDELRKSFQQPKSPKKK</sequence>
<evidence type="ECO:0000313" key="2">
    <source>
        <dbReference type="Proteomes" id="UP000005237"/>
    </source>
</evidence>
<protein>
    <submittedName>
        <fullName evidence="1">Uncharacterized protein</fullName>
    </submittedName>
</protein>
<dbReference type="InterPro" id="IPR006886">
    <property type="entry name" value="RNA_pol_III_Rpc5"/>
</dbReference>
<proteinExistence type="predicted"/>
<keyword evidence="2" id="KW-1185">Reference proteome</keyword>
<dbReference type="Proteomes" id="UP000005237">
    <property type="component" value="Unassembled WGS sequence"/>
</dbReference>